<evidence type="ECO:0000256" key="5">
    <source>
        <dbReference type="ARBA" id="ARBA00023163"/>
    </source>
</evidence>
<dbReference type="InterPro" id="IPR014284">
    <property type="entry name" value="RNA_pol_sigma-70_dom"/>
</dbReference>
<dbReference type="SUPFAM" id="SSF88946">
    <property type="entry name" value="Sigma2 domain of RNA polymerase sigma factors"/>
    <property type="match status" value="1"/>
</dbReference>
<evidence type="ECO:0000256" key="3">
    <source>
        <dbReference type="ARBA" id="ARBA00023015"/>
    </source>
</evidence>
<dbReference type="InterPro" id="IPR013249">
    <property type="entry name" value="RNA_pol_sigma70_r4_t2"/>
</dbReference>
<protein>
    <submittedName>
        <fullName evidence="8">Sigma-70 family RNA polymerase sigma factor</fullName>
    </submittedName>
</protein>
<keyword evidence="5" id="KW-0804">Transcription</keyword>
<evidence type="ECO:0000256" key="4">
    <source>
        <dbReference type="ARBA" id="ARBA00023082"/>
    </source>
</evidence>
<dbReference type="Gene3D" id="3.10.450.50">
    <property type="match status" value="1"/>
</dbReference>
<dbReference type="InterPro" id="IPR032710">
    <property type="entry name" value="NTF2-like_dom_sf"/>
</dbReference>
<gene>
    <name evidence="8" type="ORF">GCM10022222_50810</name>
</gene>
<feature type="domain" description="RNA polymerase sigma factor 70 region 4 type 2" evidence="7">
    <location>
        <begin position="148"/>
        <end position="198"/>
    </location>
</feature>
<keyword evidence="3" id="KW-0805">Transcription regulation</keyword>
<evidence type="ECO:0000256" key="2">
    <source>
        <dbReference type="ARBA" id="ARBA00011344"/>
    </source>
</evidence>
<dbReference type="Proteomes" id="UP001500689">
    <property type="component" value="Unassembled WGS sequence"/>
</dbReference>
<dbReference type="InterPro" id="IPR052704">
    <property type="entry name" value="ECF_Sigma-70_Domain"/>
</dbReference>
<dbReference type="InterPro" id="IPR013325">
    <property type="entry name" value="RNA_pol_sigma_r2"/>
</dbReference>
<feature type="domain" description="RNA polymerase sigma-70 region 2" evidence="6">
    <location>
        <begin position="43"/>
        <end position="106"/>
    </location>
</feature>
<dbReference type="PANTHER" id="PTHR30173">
    <property type="entry name" value="SIGMA 19 FACTOR"/>
    <property type="match status" value="1"/>
</dbReference>
<keyword evidence="9" id="KW-1185">Reference proteome</keyword>
<evidence type="ECO:0000259" key="6">
    <source>
        <dbReference type="Pfam" id="PF04542"/>
    </source>
</evidence>
<reference evidence="9" key="1">
    <citation type="journal article" date="2019" name="Int. J. Syst. Evol. Microbiol.">
        <title>The Global Catalogue of Microorganisms (GCM) 10K type strain sequencing project: providing services to taxonomists for standard genome sequencing and annotation.</title>
        <authorList>
            <consortium name="The Broad Institute Genomics Platform"/>
            <consortium name="The Broad Institute Genome Sequencing Center for Infectious Disease"/>
            <person name="Wu L."/>
            <person name="Ma J."/>
        </authorList>
    </citation>
    <scope>NUCLEOTIDE SEQUENCE [LARGE SCALE GENOMIC DNA]</scope>
    <source>
        <strain evidence="9">JCM 16898</strain>
    </source>
</reference>
<name>A0ABP6X7L0_9PSEU</name>
<dbReference type="PANTHER" id="PTHR30173:SF36">
    <property type="entry name" value="ECF RNA POLYMERASE SIGMA FACTOR SIGJ"/>
    <property type="match status" value="1"/>
</dbReference>
<dbReference type="NCBIfam" id="TIGR02937">
    <property type="entry name" value="sigma70-ECF"/>
    <property type="match status" value="1"/>
</dbReference>
<sequence length="341" mass="37008">MSLSRIRPATGTTIVLPLRRSCGTLGHMRTTPELEHYAAEFSGHRPHLTGVAYRLTGARADAEDAVQEAWLRLAGLDEPGRAAIRDLRGWLTTVVGRICLDRLRSAPARRERYVGQWLPEPVVTPFGAPPGDDPLEAAVRDDGLRMAAMVVLDRLTPEQRVAFVLHDAFGVPFAEIGDILGCPPATARQHGSRGRRALEQADPPPRAELAHQRQVLEKFVAALLAGDIAAVTELLHPDVVLIGDANGKARTARQIVAGPDKLARFLLGLLRKYAPETLTHGAPVLVNGDLGLWLPPAPGHDGFFALDERVQSMSIRDGRIVAIYDVVNPDKLTRITRPCGG</sequence>
<comment type="caution">
    <text evidence="8">The sequence shown here is derived from an EMBL/GenBank/DDBJ whole genome shotgun (WGS) entry which is preliminary data.</text>
</comment>
<comment type="subunit">
    <text evidence="2">Interacts transiently with the RNA polymerase catalytic core formed by RpoA, RpoB, RpoC and RpoZ (2 alpha, 1 beta, 1 beta' and 1 omega subunit) to form the RNA polymerase holoenzyme that can initiate transcription.</text>
</comment>
<accession>A0ABP6X7L0</accession>
<dbReference type="Gene3D" id="1.10.1740.10">
    <property type="match status" value="1"/>
</dbReference>
<organism evidence="8 9">
    <name type="scientific">Amycolatopsis ultiminotia</name>
    <dbReference type="NCBI Taxonomy" id="543629"/>
    <lineage>
        <taxon>Bacteria</taxon>
        <taxon>Bacillati</taxon>
        <taxon>Actinomycetota</taxon>
        <taxon>Actinomycetes</taxon>
        <taxon>Pseudonocardiales</taxon>
        <taxon>Pseudonocardiaceae</taxon>
        <taxon>Amycolatopsis</taxon>
    </lineage>
</organism>
<dbReference type="SUPFAM" id="SSF54427">
    <property type="entry name" value="NTF2-like"/>
    <property type="match status" value="1"/>
</dbReference>
<proteinExistence type="inferred from homology"/>
<dbReference type="InterPro" id="IPR013324">
    <property type="entry name" value="RNA_pol_sigma_r3/r4-like"/>
</dbReference>
<evidence type="ECO:0000313" key="9">
    <source>
        <dbReference type="Proteomes" id="UP001500689"/>
    </source>
</evidence>
<dbReference type="Gene3D" id="1.10.10.10">
    <property type="entry name" value="Winged helix-like DNA-binding domain superfamily/Winged helix DNA-binding domain"/>
    <property type="match status" value="1"/>
</dbReference>
<dbReference type="InterPro" id="IPR007627">
    <property type="entry name" value="RNA_pol_sigma70_r2"/>
</dbReference>
<evidence type="ECO:0000313" key="8">
    <source>
        <dbReference type="EMBL" id="GAA3560850.1"/>
    </source>
</evidence>
<evidence type="ECO:0000259" key="7">
    <source>
        <dbReference type="Pfam" id="PF08281"/>
    </source>
</evidence>
<dbReference type="EMBL" id="BAAAZN010000011">
    <property type="protein sequence ID" value="GAA3560850.1"/>
    <property type="molecule type" value="Genomic_DNA"/>
</dbReference>
<dbReference type="Pfam" id="PF04542">
    <property type="entry name" value="Sigma70_r2"/>
    <property type="match status" value="1"/>
</dbReference>
<keyword evidence="4" id="KW-0731">Sigma factor</keyword>
<evidence type="ECO:0000256" key="1">
    <source>
        <dbReference type="ARBA" id="ARBA00010641"/>
    </source>
</evidence>
<dbReference type="NCBIfam" id="NF007214">
    <property type="entry name" value="PRK09636.1"/>
    <property type="match status" value="1"/>
</dbReference>
<dbReference type="SUPFAM" id="SSF88659">
    <property type="entry name" value="Sigma3 and sigma4 domains of RNA polymerase sigma factors"/>
    <property type="match status" value="1"/>
</dbReference>
<dbReference type="Pfam" id="PF08281">
    <property type="entry name" value="Sigma70_r4_2"/>
    <property type="match status" value="1"/>
</dbReference>
<comment type="similarity">
    <text evidence="1">Belongs to the sigma-70 factor family. ECF subfamily.</text>
</comment>
<dbReference type="InterPro" id="IPR036388">
    <property type="entry name" value="WH-like_DNA-bd_sf"/>
</dbReference>